<dbReference type="NCBIfam" id="NF041259">
    <property type="entry name" value="mono_DmmA_fam"/>
    <property type="match status" value="1"/>
</dbReference>
<dbReference type="RefSeq" id="WP_203002966.1">
    <property type="nucleotide sequence ID" value="NZ_JADWYU010000086.1"/>
</dbReference>
<dbReference type="Proteomes" id="UP000604475">
    <property type="component" value="Unassembled WGS sequence"/>
</dbReference>
<organism evidence="3 4">
    <name type="scientific">Frankia nepalensis</name>
    <dbReference type="NCBI Taxonomy" id="1836974"/>
    <lineage>
        <taxon>Bacteria</taxon>
        <taxon>Bacillati</taxon>
        <taxon>Actinomycetota</taxon>
        <taxon>Actinomycetes</taxon>
        <taxon>Frankiales</taxon>
        <taxon>Frankiaceae</taxon>
        <taxon>Frankia</taxon>
    </lineage>
</organism>
<keyword evidence="4" id="KW-1185">Reference proteome</keyword>
<evidence type="ECO:0000259" key="2">
    <source>
        <dbReference type="Pfam" id="PF22289"/>
    </source>
</evidence>
<protein>
    <recommendedName>
        <fullName evidence="2">Dimethylamine monooxygenase subunit DmmA-like C-terminal domain-containing protein</fullName>
    </recommendedName>
</protein>
<proteinExistence type="predicted"/>
<name>A0A937RJ21_9ACTN</name>
<dbReference type="EMBL" id="JAEACQ010000261">
    <property type="protein sequence ID" value="MBL7631137.1"/>
    <property type="molecule type" value="Genomic_DNA"/>
</dbReference>
<feature type="region of interest" description="Disordered" evidence="1">
    <location>
        <begin position="1"/>
        <end position="34"/>
    </location>
</feature>
<comment type="caution">
    <text evidence="3">The sequence shown here is derived from an EMBL/GenBank/DDBJ whole genome shotgun (WGS) entry which is preliminary data.</text>
</comment>
<reference evidence="3" key="1">
    <citation type="submission" date="2020-12" db="EMBL/GenBank/DDBJ databases">
        <title>Genomic characterization of non-nitrogen-fixing Frankia strains.</title>
        <authorList>
            <person name="Carlos-Shanley C."/>
            <person name="Guerra T."/>
            <person name="Hahn D."/>
        </authorList>
    </citation>
    <scope>NUCLEOTIDE SEQUENCE</scope>
    <source>
        <strain evidence="3">CN6</strain>
    </source>
</reference>
<accession>A0A937RJ21</accession>
<evidence type="ECO:0000313" key="3">
    <source>
        <dbReference type="EMBL" id="MBL7631137.1"/>
    </source>
</evidence>
<dbReference type="InterPro" id="IPR048037">
    <property type="entry name" value="DmmA-like_C"/>
</dbReference>
<gene>
    <name evidence="3" type="ORF">I7412_29060</name>
</gene>
<dbReference type="AlphaFoldDB" id="A0A937RJ21"/>
<feature type="domain" description="Dimethylamine monooxygenase subunit DmmA-like C-terminal" evidence="2">
    <location>
        <begin position="129"/>
        <end position="183"/>
    </location>
</feature>
<evidence type="ECO:0000256" key="1">
    <source>
        <dbReference type="SAM" id="MobiDB-lite"/>
    </source>
</evidence>
<sequence>MSAGARAPRDPSQDHSSVPTWAAGPPSPPADDDGAAYVLVGVGPDAEPVLREWRAGLAPGTPVRLLRAADGGEAAGLLAAALTDARVGVRVRVAGPVGACLALRAAALAAGLEDDELYVAPAGAGPVEVACVHCGAVVTAGAAAGDAAAGDVLAGAMVGCPGCGYGLLVERHVSRRTGRFLGVRAAAVAPVAGPAVPGTAAAGAAP</sequence>
<evidence type="ECO:0000313" key="4">
    <source>
        <dbReference type="Proteomes" id="UP000604475"/>
    </source>
</evidence>
<dbReference type="Pfam" id="PF22289">
    <property type="entry name" value="DmmA-like_C"/>
    <property type="match status" value="1"/>
</dbReference>